<organism evidence="1 2">
    <name type="scientific">Pterulicium gracile</name>
    <dbReference type="NCBI Taxonomy" id="1884261"/>
    <lineage>
        <taxon>Eukaryota</taxon>
        <taxon>Fungi</taxon>
        <taxon>Dikarya</taxon>
        <taxon>Basidiomycota</taxon>
        <taxon>Agaricomycotina</taxon>
        <taxon>Agaricomycetes</taxon>
        <taxon>Agaricomycetidae</taxon>
        <taxon>Agaricales</taxon>
        <taxon>Pleurotineae</taxon>
        <taxon>Pterulaceae</taxon>
        <taxon>Pterulicium</taxon>
    </lineage>
</organism>
<dbReference type="EMBL" id="ML178869">
    <property type="protein sequence ID" value="TFK95992.1"/>
    <property type="molecule type" value="Genomic_DNA"/>
</dbReference>
<gene>
    <name evidence="1" type="ORF">BDV98DRAFT_478886</name>
</gene>
<evidence type="ECO:0000313" key="1">
    <source>
        <dbReference type="EMBL" id="TFK95992.1"/>
    </source>
</evidence>
<keyword evidence="2" id="KW-1185">Reference proteome</keyword>
<dbReference type="STRING" id="1884261.A0A5C3Q201"/>
<accession>A0A5C3Q201</accession>
<dbReference type="OrthoDB" id="6613063at2759"/>
<name>A0A5C3Q201_9AGAR</name>
<feature type="non-terminal residue" evidence="1">
    <location>
        <position position="1"/>
    </location>
</feature>
<sequence>LLHLPYYIRTMGPLWIYWCFVMERFCGYLKRSKKSQKYPFASLARRLHDVAQLNQIKLVYQLGDEL</sequence>
<dbReference type="Proteomes" id="UP000305067">
    <property type="component" value="Unassembled WGS sequence"/>
</dbReference>
<dbReference type="AlphaFoldDB" id="A0A5C3Q201"/>
<feature type="non-terminal residue" evidence="1">
    <location>
        <position position="66"/>
    </location>
</feature>
<reference evidence="1 2" key="1">
    <citation type="journal article" date="2019" name="Nat. Ecol. Evol.">
        <title>Megaphylogeny resolves global patterns of mushroom evolution.</title>
        <authorList>
            <person name="Varga T."/>
            <person name="Krizsan K."/>
            <person name="Foldi C."/>
            <person name="Dima B."/>
            <person name="Sanchez-Garcia M."/>
            <person name="Sanchez-Ramirez S."/>
            <person name="Szollosi G.J."/>
            <person name="Szarkandi J.G."/>
            <person name="Papp V."/>
            <person name="Albert L."/>
            <person name="Andreopoulos W."/>
            <person name="Angelini C."/>
            <person name="Antonin V."/>
            <person name="Barry K.W."/>
            <person name="Bougher N.L."/>
            <person name="Buchanan P."/>
            <person name="Buyck B."/>
            <person name="Bense V."/>
            <person name="Catcheside P."/>
            <person name="Chovatia M."/>
            <person name="Cooper J."/>
            <person name="Damon W."/>
            <person name="Desjardin D."/>
            <person name="Finy P."/>
            <person name="Geml J."/>
            <person name="Haridas S."/>
            <person name="Hughes K."/>
            <person name="Justo A."/>
            <person name="Karasinski D."/>
            <person name="Kautmanova I."/>
            <person name="Kiss B."/>
            <person name="Kocsube S."/>
            <person name="Kotiranta H."/>
            <person name="LaButti K.M."/>
            <person name="Lechner B.E."/>
            <person name="Liimatainen K."/>
            <person name="Lipzen A."/>
            <person name="Lukacs Z."/>
            <person name="Mihaltcheva S."/>
            <person name="Morgado L.N."/>
            <person name="Niskanen T."/>
            <person name="Noordeloos M.E."/>
            <person name="Ohm R.A."/>
            <person name="Ortiz-Santana B."/>
            <person name="Ovrebo C."/>
            <person name="Racz N."/>
            <person name="Riley R."/>
            <person name="Savchenko A."/>
            <person name="Shiryaev A."/>
            <person name="Soop K."/>
            <person name="Spirin V."/>
            <person name="Szebenyi C."/>
            <person name="Tomsovsky M."/>
            <person name="Tulloss R.E."/>
            <person name="Uehling J."/>
            <person name="Grigoriev I.V."/>
            <person name="Vagvolgyi C."/>
            <person name="Papp T."/>
            <person name="Martin F.M."/>
            <person name="Miettinen O."/>
            <person name="Hibbett D.S."/>
            <person name="Nagy L.G."/>
        </authorList>
    </citation>
    <scope>NUCLEOTIDE SEQUENCE [LARGE SCALE GENOMIC DNA]</scope>
    <source>
        <strain evidence="1 2">CBS 309.79</strain>
    </source>
</reference>
<proteinExistence type="predicted"/>
<protein>
    <submittedName>
        <fullName evidence="1">Uncharacterized protein</fullName>
    </submittedName>
</protein>
<evidence type="ECO:0000313" key="2">
    <source>
        <dbReference type="Proteomes" id="UP000305067"/>
    </source>
</evidence>